<sequence>MRKRAGSVLLAAGMTALMALAVLSAAVRGPWTTEPRDFEFPFEPGPVPTLVAPEEEEQGPEVAADQSGLDALDVTWMAVVAGMILLTVLILLLLRLIRRLRRPIGGAQAPRGLPSDIDAPPEPDIPVLLRGVSAARELLTRFAEPSDAVVAAWLALEEAADRSGVHRRPSSTPTEFTMAVLAATPAPPAATRELLDLYRTARFSTHPITATDLDRAAGCLAEIAESFTAAAGAERAEARG</sequence>
<evidence type="ECO:0000256" key="1">
    <source>
        <dbReference type="SAM" id="Phobius"/>
    </source>
</evidence>
<evidence type="ECO:0000313" key="4">
    <source>
        <dbReference type="EMBL" id="MFC0681816.1"/>
    </source>
</evidence>
<keyword evidence="1" id="KW-0472">Membrane</keyword>
<protein>
    <submittedName>
        <fullName evidence="4">DUF4129 domain-containing protein</fullName>
    </submittedName>
</protein>
<keyword evidence="1" id="KW-1133">Transmembrane helix</keyword>
<dbReference type="EMBL" id="JBHLTG010000009">
    <property type="protein sequence ID" value="MFC0681816.1"/>
    <property type="molecule type" value="Genomic_DNA"/>
</dbReference>
<evidence type="ECO:0000256" key="2">
    <source>
        <dbReference type="SAM" id="SignalP"/>
    </source>
</evidence>
<comment type="caution">
    <text evidence="4">The sequence shown here is derived from an EMBL/GenBank/DDBJ whole genome shotgun (WGS) entry which is preliminary data.</text>
</comment>
<dbReference type="Pfam" id="PF13559">
    <property type="entry name" value="DUF4129"/>
    <property type="match status" value="1"/>
</dbReference>
<accession>A0ABV6RXV9</accession>
<dbReference type="RefSeq" id="WP_386675138.1">
    <property type="nucleotide sequence ID" value="NZ_JBHLTG010000009.1"/>
</dbReference>
<gene>
    <name evidence="4" type="ORF">ACFFGH_28625</name>
</gene>
<feature type="domain" description="Protein-glutamine gamma-glutamyltransferase-like C-terminal" evidence="3">
    <location>
        <begin position="152"/>
        <end position="217"/>
    </location>
</feature>
<keyword evidence="5" id="KW-1185">Reference proteome</keyword>
<evidence type="ECO:0000313" key="5">
    <source>
        <dbReference type="Proteomes" id="UP001589896"/>
    </source>
</evidence>
<feature type="transmembrane region" description="Helical" evidence="1">
    <location>
        <begin position="74"/>
        <end position="94"/>
    </location>
</feature>
<name>A0ABV6RXV9_9GAMM</name>
<keyword evidence="1" id="KW-0812">Transmembrane</keyword>
<evidence type="ECO:0000259" key="3">
    <source>
        <dbReference type="Pfam" id="PF13559"/>
    </source>
</evidence>
<dbReference type="Proteomes" id="UP001589896">
    <property type="component" value="Unassembled WGS sequence"/>
</dbReference>
<reference evidence="4 5" key="1">
    <citation type="submission" date="2024-09" db="EMBL/GenBank/DDBJ databases">
        <authorList>
            <person name="Sun Q."/>
            <person name="Mori K."/>
        </authorList>
    </citation>
    <scope>NUCLEOTIDE SEQUENCE [LARGE SCALE GENOMIC DNA]</scope>
    <source>
        <strain evidence="4 5">KCTC 23076</strain>
    </source>
</reference>
<organism evidence="4 5">
    <name type="scientific">Lysobacter korlensis</name>
    <dbReference type="NCBI Taxonomy" id="553636"/>
    <lineage>
        <taxon>Bacteria</taxon>
        <taxon>Pseudomonadati</taxon>
        <taxon>Pseudomonadota</taxon>
        <taxon>Gammaproteobacteria</taxon>
        <taxon>Lysobacterales</taxon>
        <taxon>Lysobacteraceae</taxon>
        <taxon>Lysobacter</taxon>
    </lineage>
</organism>
<feature type="signal peptide" evidence="2">
    <location>
        <begin position="1"/>
        <end position="21"/>
    </location>
</feature>
<feature type="chain" id="PRO_5045298017" evidence="2">
    <location>
        <begin position="22"/>
        <end position="240"/>
    </location>
</feature>
<dbReference type="InterPro" id="IPR025403">
    <property type="entry name" value="TgpA-like_C"/>
</dbReference>
<keyword evidence="2" id="KW-0732">Signal</keyword>
<proteinExistence type="predicted"/>